<keyword evidence="3" id="KW-1185">Reference proteome</keyword>
<sequence length="97" mass="10620">MTDNAHYVNTSIIVCHYLARAASSNLDSPPKLSPQLACLETQTRFFTADIVADRRPQTADRRPQTAGRRPQAADNTPVAFNQVMSCCSCPTAPRLEA</sequence>
<organism evidence="2 3">
    <name type="scientific">Cryobacterium lyxosi</name>
    <dbReference type="NCBI Taxonomy" id="1259228"/>
    <lineage>
        <taxon>Bacteria</taxon>
        <taxon>Bacillati</taxon>
        <taxon>Actinomycetota</taxon>
        <taxon>Actinomycetes</taxon>
        <taxon>Micrococcales</taxon>
        <taxon>Microbacteriaceae</taxon>
        <taxon>Cryobacterium</taxon>
    </lineage>
</organism>
<dbReference type="Proteomes" id="UP000298424">
    <property type="component" value="Unassembled WGS sequence"/>
</dbReference>
<reference evidence="2 3" key="1">
    <citation type="submission" date="2019-03" db="EMBL/GenBank/DDBJ databases">
        <title>Genomics of glacier-inhabiting Cryobacterium strains.</title>
        <authorList>
            <person name="Liu Q."/>
            <person name="Xin Y.-H."/>
        </authorList>
    </citation>
    <scope>NUCLEOTIDE SEQUENCE [LARGE SCALE GENOMIC DNA]</scope>
    <source>
        <strain evidence="2 3">TMT1-1</strain>
    </source>
</reference>
<accession>A0A4R8ZEW7</accession>
<dbReference type="AlphaFoldDB" id="A0A4R8ZEW7"/>
<evidence type="ECO:0000313" key="3">
    <source>
        <dbReference type="Proteomes" id="UP000298424"/>
    </source>
</evidence>
<gene>
    <name evidence="2" type="ORF">E3T27_09525</name>
</gene>
<evidence type="ECO:0000313" key="2">
    <source>
        <dbReference type="EMBL" id="TFD26016.1"/>
    </source>
</evidence>
<feature type="region of interest" description="Disordered" evidence="1">
    <location>
        <begin position="53"/>
        <end position="74"/>
    </location>
</feature>
<protein>
    <submittedName>
        <fullName evidence="2">Uncharacterized protein</fullName>
    </submittedName>
</protein>
<name>A0A4R8ZEW7_9MICO</name>
<comment type="caution">
    <text evidence="2">The sequence shown here is derived from an EMBL/GenBank/DDBJ whole genome shotgun (WGS) entry which is preliminary data.</text>
</comment>
<proteinExistence type="predicted"/>
<evidence type="ECO:0000256" key="1">
    <source>
        <dbReference type="SAM" id="MobiDB-lite"/>
    </source>
</evidence>
<dbReference type="EMBL" id="SOGT01000011">
    <property type="protein sequence ID" value="TFD26016.1"/>
    <property type="molecule type" value="Genomic_DNA"/>
</dbReference>
<feature type="compositionally biased region" description="Basic and acidic residues" evidence="1">
    <location>
        <begin position="53"/>
        <end position="63"/>
    </location>
</feature>